<comment type="caution">
    <text evidence="1">The sequence shown here is derived from an EMBL/GenBank/DDBJ whole genome shotgun (WGS) entry which is preliminary data.</text>
</comment>
<dbReference type="EMBL" id="JAVYJV010000005">
    <property type="protein sequence ID" value="KAK4371113.1"/>
    <property type="molecule type" value="Genomic_DNA"/>
</dbReference>
<dbReference type="Proteomes" id="UP001291623">
    <property type="component" value="Unassembled WGS sequence"/>
</dbReference>
<reference evidence="1" key="1">
    <citation type="submission" date="2023-12" db="EMBL/GenBank/DDBJ databases">
        <title>Genome assembly of Anisodus tanguticus.</title>
        <authorList>
            <person name="Wang Y.-J."/>
        </authorList>
    </citation>
    <scope>NUCLEOTIDE SEQUENCE</scope>
    <source>
        <strain evidence="1">KB-2021</strain>
        <tissue evidence="1">Leaf</tissue>
    </source>
</reference>
<accession>A0AAE1SHD8</accession>
<name>A0AAE1SHD8_9SOLA</name>
<proteinExistence type="predicted"/>
<protein>
    <submittedName>
        <fullName evidence="1">Uncharacterized protein</fullName>
    </submittedName>
</protein>
<sequence length="100" mass="11174">MRQSAGAHIAACALLEQAINEASEKDSDSWSVFRIKAILVYLGGEFLFKDPMRGSIDDMLEDLIWMIHGEDSETIKANATPRKRLVPEFMLKLACSVSPF</sequence>
<gene>
    <name evidence="1" type="ORF">RND71_010588</name>
</gene>
<keyword evidence="2" id="KW-1185">Reference proteome</keyword>
<organism evidence="1 2">
    <name type="scientific">Anisodus tanguticus</name>
    <dbReference type="NCBI Taxonomy" id="243964"/>
    <lineage>
        <taxon>Eukaryota</taxon>
        <taxon>Viridiplantae</taxon>
        <taxon>Streptophyta</taxon>
        <taxon>Embryophyta</taxon>
        <taxon>Tracheophyta</taxon>
        <taxon>Spermatophyta</taxon>
        <taxon>Magnoliopsida</taxon>
        <taxon>eudicotyledons</taxon>
        <taxon>Gunneridae</taxon>
        <taxon>Pentapetalae</taxon>
        <taxon>asterids</taxon>
        <taxon>lamiids</taxon>
        <taxon>Solanales</taxon>
        <taxon>Solanaceae</taxon>
        <taxon>Solanoideae</taxon>
        <taxon>Hyoscyameae</taxon>
        <taxon>Anisodus</taxon>
    </lineage>
</organism>
<dbReference type="AlphaFoldDB" id="A0AAE1SHD8"/>
<evidence type="ECO:0000313" key="1">
    <source>
        <dbReference type="EMBL" id="KAK4371113.1"/>
    </source>
</evidence>
<evidence type="ECO:0000313" key="2">
    <source>
        <dbReference type="Proteomes" id="UP001291623"/>
    </source>
</evidence>